<organism evidence="2 3">
    <name type="scientific">Phialemonium thermophilum</name>
    <dbReference type="NCBI Taxonomy" id="223376"/>
    <lineage>
        <taxon>Eukaryota</taxon>
        <taxon>Fungi</taxon>
        <taxon>Dikarya</taxon>
        <taxon>Ascomycota</taxon>
        <taxon>Pezizomycotina</taxon>
        <taxon>Sordariomycetes</taxon>
        <taxon>Sordariomycetidae</taxon>
        <taxon>Cephalothecales</taxon>
        <taxon>Cephalothecaceae</taxon>
        <taxon>Phialemonium</taxon>
    </lineage>
</organism>
<evidence type="ECO:0000313" key="3">
    <source>
        <dbReference type="Proteomes" id="UP001586593"/>
    </source>
</evidence>
<accession>A0ABR3VSH6</accession>
<feature type="region of interest" description="Disordered" evidence="1">
    <location>
        <begin position="1"/>
        <end position="46"/>
    </location>
</feature>
<gene>
    <name evidence="2" type="ORF">VTK73DRAFT_2176</name>
</gene>
<sequence>MCRTRRSQGDPKSRALPSDGGMRRMLSRTRRRAREAPPIYGRGGDPTCALARKRGHESLATAVCQPGCMAVHDPVDPGKQAMVHWHRTRQGHQRKECAARDVRHHGCHYKHSPWHGRSLLMTSFDKCTALFTGNRKPSASSLFQVQASKRRYKEQMIVNQEQHVLFKV</sequence>
<dbReference type="EMBL" id="JAZHXJ010001591">
    <property type="protein sequence ID" value="KAL1844611.1"/>
    <property type="molecule type" value="Genomic_DNA"/>
</dbReference>
<keyword evidence="3" id="KW-1185">Reference proteome</keyword>
<proteinExistence type="predicted"/>
<protein>
    <submittedName>
        <fullName evidence="2">Uncharacterized protein</fullName>
    </submittedName>
</protein>
<name>A0ABR3VSH6_9PEZI</name>
<dbReference type="Proteomes" id="UP001586593">
    <property type="component" value="Unassembled WGS sequence"/>
</dbReference>
<reference evidence="2 3" key="1">
    <citation type="journal article" date="2024" name="Commun. Biol.">
        <title>Comparative genomic analysis of thermophilic fungi reveals convergent evolutionary adaptations and gene losses.</title>
        <authorList>
            <person name="Steindorff A.S."/>
            <person name="Aguilar-Pontes M.V."/>
            <person name="Robinson A.J."/>
            <person name="Andreopoulos B."/>
            <person name="LaButti K."/>
            <person name="Kuo A."/>
            <person name="Mondo S."/>
            <person name="Riley R."/>
            <person name="Otillar R."/>
            <person name="Haridas S."/>
            <person name="Lipzen A."/>
            <person name="Grimwood J."/>
            <person name="Schmutz J."/>
            <person name="Clum A."/>
            <person name="Reid I.D."/>
            <person name="Moisan M.C."/>
            <person name="Butler G."/>
            <person name="Nguyen T.T.M."/>
            <person name="Dewar K."/>
            <person name="Conant G."/>
            <person name="Drula E."/>
            <person name="Henrissat B."/>
            <person name="Hansel C."/>
            <person name="Singer S."/>
            <person name="Hutchinson M.I."/>
            <person name="de Vries R.P."/>
            <person name="Natvig D.O."/>
            <person name="Powell A.J."/>
            <person name="Tsang A."/>
            <person name="Grigoriev I.V."/>
        </authorList>
    </citation>
    <scope>NUCLEOTIDE SEQUENCE [LARGE SCALE GENOMIC DNA]</scope>
    <source>
        <strain evidence="2 3">ATCC 24622</strain>
    </source>
</reference>
<evidence type="ECO:0000256" key="1">
    <source>
        <dbReference type="SAM" id="MobiDB-lite"/>
    </source>
</evidence>
<comment type="caution">
    <text evidence="2">The sequence shown here is derived from an EMBL/GenBank/DDBJ whole genome shotgun (WGS) entry which is preliminary data.</text>
</comment>
<evidence type="ECO:0000313" key="2">
    <source>
        <dbReference type="EMBL" id="KAL1844611.1"/>
    </source>
</evidence>